<dbReference type="Pfam" id="PF13962">
    <property type="entry name" value="PGG"/>
    <property type="match status" value="1"/>
</dbReference>
<dbReference type="PROSITE" id="PS50297">
    <property type="entry name" value="ANK_REP_REGION"/>
    <property type="match status" value="1"/>
</dbReference>
<dbReference type="AlphaFoldDB" id="A0A6P5X1R4"/>
<dbReference type="RefSeq" id="XP_022722118.1">
    <property type="nucleotide sequence ID" value="XM_022866383.1"/>
</dbReference>
<keyword evidence="5" id="KW-1185">Reference proteome</keyword>
<keyword evidence="3" id="KW-0472">Membrane</keyword>
<accession>A0A6P5X1R4</accession>
<evidence type="ECO:0000313" key="5">
    <source>
        <dbReference type="Proteomes" id="UP000515121"/>
    </source>
</evidence>
<evidence type="ECO:0000256" key="3">
    <source>
        <dbReference type="SAM" id="Phobius"/>
    </source>
</evidence>
<dbReference type="GeneID" id="111279394"/>
<dbReference type="OrthoDB" id="995570at2759"/>
<keyword evidence="1" id="KW-0040">ANK repeat</keyword>
<evidence type="ECO:0000313" key="6">
    <source>
        <dbReference type="RefSeq" id="XP_022722118.1"/>
    </source>
</evidence>
<evidence type="ECO:0000256" key="2">
    <source>
        <dbReference type="SAM" id="MobiDB-lite"/>
    </source>
</evidence>
<feature type="transmembrane region" description="Helical" evidence="3">
    <location>
        <begin position="538"/>
        <end position="559"/>
    </location>
</feature>
<feature type="compositionally biased region" description="Polar residues" evidence="2">
    <location>
        <begin position="9"/>
        <end position="25"/>
    </location>
</feature>
<feature type="repeat" description="ANK" evidence="1">
    <location>
        <begin position="194"/>
        <end position="226"/>
    </location>
</feature>
<gene>
    <name evidence="6" type="primary">LOC111279394</name>
</gene>
<evidence type="ECO:0000256" key="1">
    <source>
        <dbReference type="PROSITE-ProRule" id="PRU00023"/>
    </source>
</evidence>
<evidence type="ECO:0000259" key="4">
    <source>
        <dbReference type="Pfam" id="PF13962"/>
    </source>
</evidence>
<dbReference type="GO" id="GO:0016020">
    <property type="term" value="C:membrane"/>
    <property type="evidence" value="ECO:0007669"/>
    <property type="project" value="TreeGrafter"/>
</dbReference>
<keyword evidence="3" id="KW-0812">Transmembrane</keyword>
<feature type="transmembrane region" description="Helical" evidence="3">
    <location>
        <begin position="614"/>
        <end position="643"/>
    </location>
</feature>
<dbReference type="Pfam" id="PF12796">
    <property type="entry name" value="Ank_2"/>
    <property type="match status" value="1"/>
</dbReference>
<reference evidence="6" key="1">
    <citation type="submission" date="2025-08" db="UniProtKB">
        <authorList>
            <consortium name="RefSeq"/>
        </authorList>
    </citation>
    <scope>IDENTIFICATION</scope>
    <source>
        <tissue evidence="6">Fruit stalk</tissue>
    </source>
</reference>
<feature type="domain" description="PGG" evidence="4">
    <location>
        <begin position="527"/>
        <end position="637"/>
    </location>
</feature>
<dbReference type="InterPro" id="IPR036770">
    <property type="entry name" value="Ankyrin_rpt-contain_sf"/>
</dbReference>
<feature type="region of interest" description="Disordered" evidence="2">
    <location>
        <begin position="1"/>
        <end position="64"/>
    </location>
</feature>
<protein>
    <submittedName>
        <fullName evidence="6">Uncharacterized protein LOC111279394</fullName>
    </submittedName>
</protein>
<dbReference type="PROSITE" id="PS50088">
    <property type="entry name" value="ANK_REPEAT"/>
    <property type="match status" value="1"/>
</dbReference>
<sequence>MSPMADQDPPQNKPFTGQLPSNGETTFRICGRFGNVNLDDEQDETKAEDSSSTTNNSTDRNQKNAEVMIRHLMEKKRQEEGNVEADLAQYEELWKAIVHEDWKEVKKQLELLGNDGLRSPITAFYETILHILVNSEKALWLVEEIVRKIDADSLGKTDYQHDTALSVAAYVGNTKAAKMMALKNPELLTRFNYSGDSPFHAAARFGHEETIRCLLSVAQTTQMDDQSFFSGDNGATIVQYLISANLYGTALDMLKRYPKLGRDSLKQRKRILKQLAEKPLGFESACKFGLWERLIYKGISVTNEVAIPSIQPENDDSLRINILDKAIENSANDGGELIKSSTNLIICLICPRVERIYKTKLMNEQARQVVKSMCAGVIWTFDNDSDALKLPVLKAASLGILEIVEEILKVYTASTMFYDDNNYNIFQLAVLHRREKVFNLIYKMGLSQKWVASYPCKNKENILHLAGRCIPSRHINGAALQMQWEMQWFKAVERFVHPLLLEERNIEKKTPREVFDDEHKELVKEGEKWMRDTATSCMVVDALIIAMVFAAIIAVPGNNEKGIPNFRHESLFKVFVVADAAALFSSSFSLLLFVRILTSRYAEEDFLKALPKRLLLGLMTLIFSIATMLVASSSALIMLIDAVPGPKVMLRRSTIVPVTIMATLPVVFFIWSQSYLLIDVLLSTYRPTINCYKG</sequence>
<dbReference type="InterPro" id="IPR026961">
    <property type="entry name" value="PGG_dom"/>
</dbReference>
<proteinExistence type="predicted"/>
<keyword evidence="3" id="KW-1133">Transmembrane helix</keyword>
<dbReference type="SMART" id="SM00248">
    <property type="entry name" value="ANK"/>
    <property type="match status" value="3"/>
</dbReference>
<feature type="transmembrane region" description="Helical" evidence="3">
    <location>
        <begin position="571"/>
        <end position="594"/>
    </location>
</feature>
<dbReference type="InterPro" id="IPR002110">
    <property type="entry name" value="Ankyrin_rpt"/>
</dbReference>
<dbReference type="SUPFAM" id="SSF48403">
    <property type="entry name" value="Ankyrin repeat"/>
    <property type="match status" value="1"/>
</dbReference>
<dbReference type="PANTHER" id="PTHR24177:SF300">
    <property type="entry name" value="ANKYRIN REPEAT FAMILY PROTEIN"/>
    <property type="match status" value="1"/>
</dbReference>
<dbReference type="Gene3D" id="1.25.40.20">
    <property type="entry name" value="Ankyrin repeat-containing domain"/>
    <property type="match status" value="1"/>
</dbReference>
<dbReference type="PANTHER" id="PTHR24177">
    <property type="entry name" value="CASKIN"/>
    <property type="match status" value="1"/>
</dbReference>
<organism evidence="5 6">
    <name type="scientific">Durio zibethinus</name>
    <name type="common">Durian</name>
    <dbReference type="NCBI Taxonomy" id="66656"/>
    <lineage>
        <taxon>Eukaryota</taxon>
        <taxon>Viridiplantae</taxon>
        <taxon>Streptophyta</taxon>
        <taxon>Embryophyta</taxon>
        <taxon>Tracheophyta</taxon>
        <taxon>Spermatophyta</taxon>
        <taxon>Magnoliopsida</taxon>
        <taxon>eudicotyledons</taxon>
        <taxon>Gunneridae</taxon>
        <taxon>Pentapetalae</taxon>
        <taxon>rosids</taxon>
        <taxon>malvids</taxon>
        <taxon>Malvales</taxon>
        <taxon>Malvaceae</taxon>
        <taxon>Helicteroideae</taxon>
        <taxon>Durio</taxon>
    </lineage>
</organism>
<feature type="transmembrane region" description="Helical" evidence="3">
    <location>
        <begin position="655"/>
        <end position="678"/>
    </location>
</feature>
<dbReference type="KEGG" id="dzi:111279394"/>
<name>A0A6P5X1R4_DURZI</name>
<dbReference type="Proteomes" id="UP000515121">
    <property type="component" value="Unplaced"/>
</dbReference>